<feature type="repeat" description="PPR" evidence="2">
    <location>
        <begin position="121"/>
        <end position="155"/>
    </location>
</feature>
<dbReference type="Proteomes" id="UP001634007">
    <property type="component" value="Unassembled WGS sequence"/>
</dbReference>
<reference evidence="3 4" key="1">
    <citation type="submission" date="2024-11" db="EMBL/GenBank/DDBJ databases">
        <title>Chromosome-level genome assembly of Eucalyptus globulus Labill. provides insights into its genome evolution.</title>
        <authorList>
            <person name="Li X."/>
        </authorList>
    </citation>
    <scope>NUCLEOTIDE SEQUENCE [LARGE SCALE GENOMIC DNA]</scope>
    <source>
        <strain evidence="3">CL2024</strain>
        <tissue evidence="3">Fresh tender leaves</tissue>
    </source>
</reference>
<dbReference type="GO" id="GO:0016070">
    <property type="term" value="P:RNA metabolic process"/>
    <property type="evidence" value="ECO:0007669"/>
    <property type="project" value="UniProtKB-ARBA"/>
</dbReference>
<dbReference type="GO" id="GO:0003729">
    <property type="term" value="F:mRNA binding"/>
    <property type="evidence" value="ECO:0007669"/>
    <property type="project" value="UniProtKB-ARBA"/>
</dbReference>
<dbReference type="FunFam" id="1.25.40.10:FF:000090">
    <property type="entry name" value="Pentatricopeptide repeat-containing protein, chloroplastic"/>
    <property type="match status" value="1"/>
</dbReference>
<dbReference type="Pfam" id="PF01535">
    <property type="entry name" value="PPR"/>
    <property type="match status" value="6"/>
</dbReference>
<dbReference type="InterPro" id="IPR046848">
    <property type="entry name" value="E_motif"/>
</dbReference>
<dbReference type="NCBIfam" id="TIGR00756">
    <property type="entry name" value="PPR"/>
    <property type="match status" value="4"/>
</dbReference>
<dbReference type="Pfam" id="PF20431">
    <property type="entry name" value="E_motif"/>
    <property type="match status" value="1"/>
</dbReference>
<comment type="caution">
    <text evidence="3">The sequence shown here is derived from an EMBL/GenBank/DDBJ whole genome shotgun (WGS) entry which is preliminary data.</text>
</comment>
<evidence type="ECO:0000313" key="4">
    <source>
        <dbReference type="Proteomes" id="UP001634007"/>
    </source>
</evidence>
<dbReference type="PROSITE" id="PS51375">
    <property type="entry name" value="PPR"/>
    <property type="match status" value="4"/>
</dbReference>
<dbReference type="Gene3D" id="1.25.40.10">
    <property type="entry name" value="Tetratricopeptide repeat domain"/>
    <property type="match status" value="5"/>
</dbReference>
<dbReference type="PANTHER" id="PTHR47926:SF347">
    <property type="entry name" value="PENTATRICOPEPTIDE REPEAT-CONTAINING PROTEIN"/>
    <property type="match status" value="1"/>
</dbReference>
<protein>
    <recommendedName>
        <fullName evidence="5">Pentatricopeptide repeat-containing protein</fullName>
    </recommendedName>
</protein>
<dbReference type="InterPro" id="IPR002885">
    <property type="entry name" value="PPR_rpt"/>
</dbReference>
<feature type="repeat" description="PPR" evidence="2">
    <location>
        <begin position="419"/>
        <end position="453"/>
    </location>
</feature>
<keyword evidence="1" id="KW-0677">Repeat</keyword>
<dbReference type="FunFam" id="1.25.40.10:FF:000073">
    <property type="entry name" value="Pentatricopeptide repeat-containing protein chloroplastic"/>
    <property type="match status" value="2"/>
</dbReference>
<gene>
    <name evidence="3" type="ORF">ACJRO7_022378</name>
</gene>
<name>A0ABD3K3B2_EUCGL</name>
<dbReference type="AlphaFoldDB" id="A0ABD3K3B2"/>
<feature type="repeat" description="PPR" evidence="2">
    <location>
        <begin position="520"/>
        <end position="554"/>
    </location>
</feature>
<proteinExistence type="predicted"/>
<dbReference type="Pfam" id="PF13041">
    <property type="entry name" value="PPR_2"/>
    <property type="match status" value="2"/>
</dbReference>
<evidence type="ECO:0000313" key="3">
    <source>
        <dbReference type="EMBL" id="KAL3732848.1"/>
    </source>
</evidence>
<accession>A0ABD3K3B2</accession>
<keyword evidence="4" id="KW-1185">Reference proteome</keyword>
<dbReference type="InterPro" id="IPR011990">
    <property type="entry name" value="TPR-like_helical_dom_sf"/>
</dbReference>
<organism evidence="3 4">
    <name type="scientific">Eucalyptus globulus</name>
    <name type="common">Tasmanian blue gum</name>
    <dbReference type="NCBI Taxonomy" id="34317"/>
    <lineage>
        <taxon>Eukaryota</taxon>
        <taxon>Viridiplantae</taxon>
        <taxon>Streptophyta</taxon>
        <taxon>Embryophyta</taxon>
        <taxon>Tracheophyta</taxon>
        <taxon>Spermatophyta</taxon>
        <taxon>Magnoliopsida</taxon>
        <taxon>eudicotyledons</taxon>
        <taxon>Gunneridae</taxon>
        <taxon>Pentapetalae</taxon>
        <taxon>rosids</taxon>
        <taxon>malvids</taxon>
        <taxon>Myrtales</taxon>
        <taxon>Myrtaceae</taxon>
        <taxon>Myrtoideae</taxon>
        <taxon>Eucalypteae</taxon>
        <taxon>Eucalyptus</taxon>
    </lineage>
</organism>
<feature type="repeat" description="PPR" evidence="2">
    <location>
        <begin position="222"/>
        <end position="256"/>
    </location>
</feature>
<evidence type="ECO:0008006" key="5">
    <source>
        <dbReference type="Google" id="ProtNLM"/>
    </source>
</evidence>
<dbReference type="EMBL" id="JBJKBG010000006">
    <property type="protein sequence ID" value="KAL3732848.1"/>
    <property type="molecule type" value="Genomic_DNA"/>
</dbReference>
<evidence type="ECO:0000256" key="1">
    <source>
        <dbReference type="ARBA" id="ARBA00022737"/>
    </source>
</evidence>
<sequence length="732" mass="81355">MSSAFQLLIPSVQFFNSAIESYVGTSHSRWALARFRQLLRLDLKPNDLTFSLLIKASASSRRPAGSASVNAKTELNQAHAHLVKSGFDRFLYLSTALLDLYMKMGCDAYARRVFEYMPERDVVSWNALICGYSRKGMDVEALELFIRMLGEGFSPRAATLVSLVPSCGHRELLFQGRCIHSLGIKSGLDLDCHVRNALMSMYAKSGELDCTESLFNAMVDRSVVSWNTMISAYGQNGFFSDAMCVFKDMVEERCEVNSVSLVSLLSAHADLDSTHCYAIKTGLASDDCVVTSLLCAYTKHDDLGSAESLYERLIQKNLVSLTALLSSYAEKGNILGMMKCFFEVQQLDMKLDAVALVSILHGLAHFSAHISIGLAFHCYGFKTGLCLHPLIANGLISMYFKFNNIEAASLLFSEMHEKPLISWNSVISGCVQAGMASKAIELFCEMRLSGHKPDAITIASLLCACSQLGYLQLGEKVHNYVLRNHLEFEDFVETALIDLYTKCGRIELAERVFKSIKEPCLASWNSIISGYSLCGLERKSLTYYSEMRRQGLMPDKITFLGVLAACTHGGLINEGRKYFDVMTKDLALRPTLQHHAFMVTLLGRAGLFEEALLFVKNMEVEPDSAVWGALLSACCIHGEVQLGECLAKKLWFLDQQSGGFYVLMSNLYASEGRWDDVARARGMMKDMGRDGCYGASVMEITSMEENNRNLRFDDVRVNGSSSQHLSFLYSNA</sequence>
<evidence type="ECO:0000256" key="2">
    <source>
        <dbReference type="PROSITE-ProRule" id="PRU00708"/>
    </source>
</evidence>
<dbReference type="PANTHER" id="PTHR47926">
    <property type="entry name" value="PENTATRICOPEPTIDE REPEAT-CONTAINING PROTEIN"/>
    <property type="match status" value="1"/>
</dbReference>
<dbReference type="FunFam" id="1.25.40.10:FF:000344">
    <property type="entry name" value="Pentatricopeptide repeat-containing protein"/>
    <property type="match status" value="1"/>
</dbReference>
<dbReference type="InterPro" id="IPR046960">
    <property type="entry name" value="PPR_At4g14850-like_plant"/>
</dbReference>